<dbReference type="Gene3D" id="3.40.710.10">
    <property type="entry name" value="DD-peptidase/beta-lactamase superfamily"/>
    <property type="match status" value="1"/>
</dbReference>
<protein>
    <submittedName>
        <fullName evidence="2">Beta-lactamase family protein</fullName>
    </submittedName>
</protein>
<dbReference type="PANTHER" id="PTHR43283">
    <property type="entry name" value="BETA-LACTAMASE-RELATED"/>
    <property type="match status" value="1"/>
</dbReference>
<dbReference type="InterPro" id="IPR050789">
    <property type="entry name" value="Diverse_Enzym_Activities"/>
</dbReference>
<proteinExistence type="predicted"/>
<dbReference type="Proteomes" id="UP000776651">
    <property type="component" value="Unassembled WGS sequence"/>
</dbReference>
<accession>A0ABS7JD70</accession>
<evidence type="ECO:0000259" key="1">
    <source>
        <dbReference type="Pfam" id="PF00144"/>
    </source>
</evidence>
<reference evidence="2 3" key="1">
    <citation type="submission" date="2021-08" db="EMBL/GenBank/DDBJ databases">
        <title>Comparative Genomics Analysis of the Genus Qipengyuania Reveals Extensive Genetic Diversity and Metabolic Versatility, Including the Description of Fifteen Novel Species.</title>
        <authorList>
            <person name="Liu Y."/>
        </authorList>
    </citation>
    <scope>NUCLEOTIDE SEQUENCE [LARGE SCALE GENOMIC DNA]</scope>
    <source>
        <strain evidence="2 3">GH25</strain>
    </source>
</reference>
<dbReference type="InterPro" id="IPR012338">
    <property type="entry name" value="Beta-lactam/transpept-like"/>
</dbReference>
<dbReference type="PANTHER" id="PTHR43283:SF3">
    <property type="entry name" value="BETA-LACTAMASE FAMILY PROTEIN (AFU_ORTHOLOGUE AFUA_5G07500)"/>
    <property type="match status" value="1"/>
</dbReference>
<comment type="caution">
    <text evidence="2">The sequence shown here is derived from an EMBL/GenBank/DDBJ whole genome shotgun (WGS) entry which is preliminary data.</text>
</comment>
<dbReference type="EMBL" id="JAIGNQ010000001">
    <property type="protein sequence ID" value="MBX7486981.1"/>
    <property type="molecule type" value="Genomic_DNA"/>
</dbReference>
<sequence>MSRVKVSARPEDVGLSSAGMEELGAYLRSEVDAGTIPGAVIVVARKGRVCHAAAIGFHTIATDRPLCLDDGFRIFSMTKPVTAAGLMMLWDEGRWQFDDPVALHLPELDGLQVYDRRNADGSVRVVTAEHQPTMRELVTHTAGFGYALAMPDPNDPIDEAYRHAGVWDADDLPDMMQRIARCPLAYQPGRSWRYSIGMDIQGAIIERLTGTSLSDFLSDRLFAPLGMDDTHFHIAPNQKDKLATLYLRFGNANLTPIHNLLQPDYEAPHARPLGGSGLFSTAGDYTRFAQFLLDGGSHSSVELLSREAIHQIMSDQMPDAIRANSFTAGHQSIGPGVAMGVNGVVFTDPALAGAPVGRGTYQWDGAAGTWFWVDPENDLLCVGMTQVLSPDGPNLQRNTQQIIYRSISA</sequence>
<evidence type="ECO:0000313" key="3">
    <source>
        <dbReference type="Proteomes" id="UP000776651"/>
    </source>
</evidence>
<evidence type="ECO:0000313" key="2">
    <source>
        <dbReference type="EMBL" id="MBX7486981.1"/>
    </source>
</evidence>
<dbReference type="SUPFAM" id="SSF56601">
    <property type="entry name" value="beta-lactamase/transpeptidase-like"/>
    <property type="match status" value="1"/>
</dbReference>
<dbReference type="RefSeq" id="WP_221596305.1">
    <property type="nucleotide sequence ID" value="NZ_JAIGNQ010000001.1"/>
</dbReference>
<feature type="domain" description="Beta-lactamase-related" evidence="1">
    <location>
        <begin position="27"/>
        <end position="399"/>
    </location>
</feature>
<dbReference type="InterPro" id="IPR001466">
    <property type="entry name" value="Beta-lactam-related"/>
</dbReference>
<organism evidence="2 3">
    <name type="scientific">Qipengyuania pacifica</name>
    <dbReference type="NCBI Taxonomy" id="2860199"/>
    <lineage>
        <taxon>Bacteria</taxon>
        <taxon>Pseudomonadati</taxon>
        <taxon>Pseudomonadota</taxon>
        <taxon>Alphaproteobacteria</taxon>
        <taxon>Sphingomonadales</taxon>
        <taxon>Erythrobacteraceae</taxon>
        <taxon>Qipengyuania</taxon>
    </lineage>
</organism>
<keyword evidence="3" id="KW-1185">Reference proteome</keyword>
<dbReference type="Pfam" id="PF00144">
    <property type="entry name" value="Beta-lactamase"/>
    <property type="match status" value="1"/>
</dbReference>
<name>A0ABS7JD70_9SPHN</name>
<gene>
    <name evidence="2" type="ORF">K3177_00485</name>
</gene>